<accession>A0A7S3S705</accession>
<dbReference type="AlphaFoldDB" id="A0A7S3S705"/>
<keyword evidence="1" id="KW-0560">Oxidoreductase</keyword>
<dbReference type="InterPro" id="IPR016163">
    <property type="entry name" value="Ald_DH_C"/>
</dbReference>
<name>A0A7S3S705_EMIHU</name>
<dbReference type="InterPro" id="IPR015590">
    <property type="entry name" value="Aldehyde_DH_dom"/>
</dbReference>
<dbReference type="PANTHER" id="PTHR11699">
    <property type="entry name" value="ALDEHYDE DEHYDROGENASE-RELATED"/>
    <property type="match status" value="1"/>
</dbReference>
<organism evidence="3">
    <name type="scientific">Emiliania huxleyi</name>
    <name type="common">Coccolithophore</name>
    <name type="synonym">Pontosphaera huxleyi</name>
    <dbReference type="NCBI Taxonomy" id="2903"/>
    <lineage>
        <taxon>Eukaryota</taxon>
        <taxon>Haptista</taxon>
        <taxon>Haptophyta</taxon>
        <taxon>Prymnesiophyceae</taxon>
        <taxon>Isochrysidales</taxon>
        <taxon>Noelaerhabdaceae</taxon>
        <taxon>Emiliania</taxon>
    </lineage>
</organism>
<reference evidence="3" key="1">
    <citation type="submission" date="2021-01" db="EMBL/GenBank/DDBJ databases">
        <authorList>
            <person name="Corre E."/>
            <person name="Pelletier E."/>
            <person name="Niang G."/>
            <person name="Scheremetjew M."/>
            <person name="Finn R."/>
            <person name="Kale V."/>
            <person name="Holt S."/>
            <person name="Cochrane G."/>
            <person name="Meng A."/>
            <person name="Brown T."/>
            <person name="Cohen L."/>
        </authorList>
    </citation>
    <scope>NUCLEOTIDE SEQUENCE</scope>
    <source>
        <strain evidence="3">379</strain>
    </source>
</reference>
<dbReference type="Pfam" id="PF00171">
    <property type="entry name" value="Aldedh"/>
    <property type="match status" value="1"/>
</dbReference>
<protein>
    <recommendedName>
        <fullName evidence="2">Aldehyde dehydrogenase domain-containing protein</fullName>
    </recommendedName>
</protein>
<dbReference type="Gene3D" id="3.40.50.880">
    <property type="match status" value="1"/>
</dbReference>
<evidence type="ECO:0000259" key="2">
    <source>
        <dbReference type="Pfam" id="PF00171"/>
    </source>
</evidence>
<evidence type="ECO:0000256" key="1">
    <source>
        <dbReference type="ARBA" id="ARBA00023002"/>
    </source>
</evidence>
<dbReference type="Gene3D" id="3.40.605.10">
    <property type="entry name" value="Aldehyde Dehydrogenase, Chain A, domain 1"/>
    <property type="match status" value="1"/>
</dbReference>
<evidence type="ECO:0000313" key="3">
    <source>
        <dbReference type="EMBL" id="CAE0545107.1"/>
    </source>
</evidence>
<dbReference type="InterPro" id="IPR016162">
    <property type="entry name" value="Ald_DH_N"/>
</dbReference>
<dbReference type="SUPFAM" id="SSF53720">
    <property type="entry name" value="ALDH-like"/>
    <property type="match status" value="1"/>
</dbReference>
<proteinExistence type="predicted"/>
<dbReference type="EMBL" id="HBIR01019445">
    <property type="protein sequence ID" value="CAE0545107.1"/>
    <property type="molecule type" value="Transcribed_RNA"/>
</dbReference>
<dbReference type="InterPro" id="IPR016160">
    <property type="entry name" value="Ald_DH_CS_CYS"/>
</dbReference>
<dbReference type="GO" id="GO:0016620">
    <property type="term" value="F:oxidoreductase activity, acting on the aldehyde or oxo group of donors, NAD or NADP as acceptor"/>
    <property type="evidence" value="ECO:0007669"/>
    <property type="project" value="InterPro"/>
</dbReference>
<dbReference type="InterPro" id="IPR016161">
    <property type="entry name" value="Ald_DH/histidinol_DH"/>
</dbReference>
<dbReference type="InterPro" id="IPR029062">
    <property type="entry name" value="Class_I_gatase-like"/>
</dbReference>
<sequence>MFDGCLQTFDGCAAHTDHVAASWAAAPVCRPGVEAEVLASNDFTPVQGLAVRIDGGEFWSVQYHPELDLGEIARLMRLPASRSLLVEQGEYSSEEELLRYSRDLEALAADPSNLELRRRLAVGDDVIDPARRAREIANWLQHLVLPQRRRDLDHVRGPRAEARYPPPGLAGSQLVGAAGRVGEPLGAPAARPGEVVVDNPYDGSEAARVRLLGASEAVAQAVAAARVQREWAAETTVAERVELCGRFLDALEADVDRVAADITAQMGKPLAASRGEVRGVRERAEAMMALAPASLAPEQLPEKPSFTRRIEKVPVGVVLAIAPWNYPLLTAVNCVVPAVLAGNAVQLKHSPRTPLCADAFERAFAAAGAPAGLVQALPCSNEAVHAAIELPQVGLVSFTGSVKAGHAVHASASRRFIDTTLELGGKDGAYVAADADVAAAAASLVDGAFYNAGQSCCAIERVYVHETVHEEFVARALELVRAYRLGDPRDGATSLGPLALPSAPAFLRGQVLDATAKGARLLCGGVETACPATERGRFFAPALLDGCDHSMALMRDESFGPVLGVCKVASDAEAAEAVDDSPFGLTACIFTSDVERAEAFAARVDVGTVFMNRCDYLDPLLPWTGAKASGKGASLSAHGFKAFTRLKGVHFKHDPLA</sequence>
<dbReference type="PROSITE" id="PS00070">
    <property type="entry name" value="ALDEHYDE_DEHYDR_CYS"/>
    <property type="match status" value="1"/>
</dbReference>
<dbReference type="FunFam" id="3.40.309.10:FF:000009">
    <property type="entry name" value="Aldehyde dehydrogenase A"/>
    <property type="match status" value="1"/>
</dbReference>
<gene>
    <name evidence="3" type="ORF">EHUX00137_LOCUS14726</name>
</gene>
<dbReference type="Gene3D" id="3.40.309.10">
    <property type="entry name" value="Aldehyde Dehydrogenase, Chain A, domain 2"/>
    <property type="match status" value="1"/>
</dbReference>
<feature type="domain" description="Aldehyde dehydrogenase" evidence="2">
    <location>
        <begin position="194"/>
        <end position="648"/>
    </location>
</feature>